<proteinExistence type="predicted"/>
<comment type="caution">
    <text evidence="1">The sequence shown here is derived from an EMBL/GenBank/DDBJ whole genome shotgun (WGS) entry which is preliminary data.</text>
</comment>
<accession>A0ACC2BHT7</accession>
<name>A0ACC2BHT7_DIPCM</name>
<sequence>MRPSGLSRRESWAIVPVTERPSAMRRTSTNRPDQNGRQVSFLKGLFSSGGLAPQRPFPPLGFDSPSVEVSGVRLSSINLKGAEMEIDLEMNNPNTMTLNLISVAVLLESEGRNIVMAKNDREMSIRPHLTETLKIPLTISYRSIQDVYPEIKPGQVMPYTMKLSPSFQEALRVSRTSAEKSGELPIPLEPNIHIKKVRIDAISMDQSSILLQLKVENKNLFDLTVVKMEYDASLSGSKIVKGGATPSGAVVKSNGSKLVDLPIAFWPMQFGAALWSIIRGRGSEFGIEWKLEADTPYGLMHL</sequence>
<keyword evidence="2" id="KW-1185">Reference proteome</keyword>
<evidence type="ECO:0000313" key="2">
    <source>
        <dbReference type="Proteomes" id="UP001162992"/>
    </source>
</evidence>
<dbReference type="Proteomes" id="UP001162992">
    <property type="component" value="Chromosome 15"/>
</dbReference>
<organism evidence="1 2">
    <name type="scientific">Diphasiastrum complanatum</name>
    <name type="common">Issler's clubmoss</name>
    <name type="synonym">Lycopodium complanatum</name>
    <dbReference type="NCBI Taxonomy" id="34168"/>
    <lineage>
        <taxon>Eukaryota</taxon>
        <taxon>Viridiplantae</taxon>
        <taxon>Streptophyta</taxon>
        <taxon>Embryophyta</taxon>
        <taxon>Tracheophyta</taxon>
        <taxon>Lycopodiopsida</taxon>
        <taxon>Lycopodiales</taxon>
        <taxon>Lycopodiaceae</taxon>
        <taxon>Lycopodioideae</taxon>
        <taxon>Diphasiastrum</taxon>
    </lineage>
</organism>
<gene>
    <name evidence="1" type="ORF">O6H91_15G044200</name>
</gene>
<reference evidence="2" key="1">
    <citation type="journal article" date="2024" name="Proc. Natl. Acad. Sci. U.S.A.">
        <title>Extraordinary preservation of gene collinearity over three hundred million years revealed in homosporous lycophytes.</title>
        <authorList>
            <person name="Li C."/>
            <person name="Wickell D."/>
            <person name="Kuo L.Y."/>
            <person name="Chen X."/>
            <person name="Nie B."/>
            <person name="Liao X."/>
            <person name="Peng D."/>
            <person name="Ji J."/>
            <person name="Jenkins J."/>
            <person name="Williams M."/>
            <person name="Shu S."/>
            <person name="Plott C."/>
            <person name="Barry K."/>
            <person name="Rajasekar S."/>
            <person name="Grimwood J."/>
            <person name="Han X."/>
            <person name="Sun S."/>
            <person name="Hou Z."/>
            <person name="He W."/>
            <person name="Dai G."/>
            <person name="Sun C."/>
            <person name="Schmutz J."/>
            <person name="Leebens-Mack J.H."/>
            <person name="Li F.W."/>
            <person name="Wang L."/>
        </authorList>
    </citation>
    <scope>NUCLEOTIDE SEQUENCE [LARGE SCALE GENOMIC DNA]</scope>
    <source>
        <strain evidence="2">cv. PW_Plant_1</strain>
    </source>
</reference>
<evidence type="ECO:0000313" key="1">
    <source>
        <dbReference type="EMBL" id="KAJ7529315.1"/>
    </source>
</evidence>
<protein>
    <submittedName>
        <fullName evidence="1">Uncharacterized protein</fullName>
    </submittedName>
</protein>
<dbReference type="EMBL" id="CM055106">
    <property type="protein sequence ID" value="KAJ7529315.1"/>
    <property type="molecule type" value="Genomic_DNA"/>
</dbReference>